<feature type="chain" id="PRO_5046094309" description="Secreted protein" evidence="2">
    <location>
        <begin position="20"/>
        <end position="443"/>
    </location>
</feature>
<evidence type="ECO:0000256" key="2">
    <source>
        <dbReference type="SAM" id="SignalP"/>
    </source>
</evidence>
<sequence length="443" mass="47035">MRIRYTTRLLCAAAIPALAISACSSPESQDKADAPATAHEHDHEHGEGHNDHDHGDGGHPGAEAGETEVRMLPTRVVYTYDGGIRTIDAKTGETVEDVKKDGFLRLNDAGDNRHVMVTRGNEFLTFDSGLVTKPHGDHNHYFTAQPKLTDAHFDADKAGHVVAHDGKTAMFSDGAGKATVVDTEEIADKDAHTHGVDTGAPHHGVTVPLSDGSVVTTAGTEEERHTIRHLDSKGKTLAETTECPGVHGEAAAGGDKLVFGCEDGPVLFDGSQFKKLDASAIAGADGFQHSGTLAGSEESSVVLADNKTDKSAADKKGKEKEHPTSVALIDTENGSVKKVDLGGSYWFRSLARGPLGEGLVLTDDGKLNIIDPKTGEVTKTVDAIDPWQEPEDWQGDGPILKSHGGYAYVSDAKTKKLTVIDLHTGEVDHTVDLDDTAIEMEVL</sequence>
<dbReference type="RefSeq" id="WP_022862837.1">
    <property type="nucleotide sequence ID" value="NZ_ATVG01000004.1"/>
</dbReference>
<evidence type="ECO:0000313" key="3">
    <source>
        <dbReference type="EMBL" id="WCZ32142.1"/>
    </source>
</evidence>
<reference evidence="3 4" key="1">
    <citation type="submission" date="2020-10" db="EMBL/GenBank/DDBJ databases">
        <title>Complete genome sequence of Corynebacterium massiliense DSM 45435, type strain of Corynebacterium massiliense.</title>
        <authorList>
            <person name="Busche T."/>
            <person name="Kalinowski J."/>
            <person name="Ruckert C."/>
        </authorList>
    </citation>
    <scope>NUCLEOTIDE SEQUENCE [LARGE SCALE GENOMIC DNA]</scope>
    <source>
        <strain evidence="3 4">DSM 45435</strain>
    </source>
</reference>
<dbReference type="PROSITE" id="PS51257">
    <property type="entry name" value="PROKAR_LIPOPROTEIN"/>
    <property type="match status" value="1"/>
</dbReference>
<accession>A0ABY7U8T7</accession>
<dbReference type="InterPro" id="IPR011044">
    <property type="entry name" value="Quino_amine_DH_bsu"/>
</dbReference>
<dbReference type="EMBL" id="CP063189">
    <property type="protein sequence ID" value="WCZ32142.1"/>
    <property type="molecule type" value="Genomic_DNA"/>
</dbReference>
<dbReference type="Gene3D" id="2.130.10.10">
    <property type="entry name" value="YVTN repeat-like/Quinoprotein amine dehydrogenase"/>
    <property type="match status" value="1"/>
</dbReference>
<evidence type="ECO:0008006" key="5">
    <source>
        <dbReference type="Google" id="ProtNLM"/>
    </source>
</evidence>
<dbReference type="SUPFAM" id="SSF50969">
    <property type="entry name" value="YVTN repeat-like/Quinoprotein amine dehydrogenase"/>
    <property type="match status" value="1"/>
</dbReference>
<feature type="region of interest" description="Disordered" evidence="1">
    <location>
        <begin position="193"/>
        <end position="212"/>
    </location>
</feature>
<evidence type="ECO:0000256" key="1">
    <source>
        <dbReference type="SAM" id="MobiDB-lite"/>
    </source>
</evidence>
<proteinExistence type="predicted"/>
<gene>
    <name evidence="3" type="ORF">CMASS_03440</name>
</gene>
<protein>
    <recommendedName>
        <fullName evidence="5">Secreted protein</fullName>
    </recommendedName>
</protein>
<evidence type="ECO:0000313" key="4">
    <source>
        <dbReference type="Proteomes" id="UP001220064"/>
    </source>
</evidence>
<feature type="signal peptide" evidence="2">
    <location>
        <begin position="1"/>
        <end position="19"/>
    </location>
</feature>
<feature type="compositionally biased region" description="Basic and acidic residues" evidence="1">
    <location>
        <begin position="28"/>
        <end position="57"/>
    </location>
</feature>
<keyword evidence="2" id="KW-0732">Signal</keyword>
<dbReference type="InterPro" id="IPR015943">
    <property type="entry name" value="WD40/YVTN_repeat-like_dom_sf"/>
</dbReference>
<organism evidence="3 4">
    <name type="scientific">Corynebacterium massiliense DSM 45435</name>
    <dbReference type="NCBI Taxonomy" id="1121364"/>
    <lineage>
        <taxon>Bacteria</taxon>
        <taxon>Bacillati</taxon>
        <taxon>Actinomycetota</taxon>
        <taxon>Actinomycetes</taxon>
        <taxon>Mycobacteriales</taxon>
        <taxon>Corynebacteriaceae</taxon>
        <taxon>Corynebacterium</taxon>
    </lineage>
</organism>
<name>A0ABY7U8T7_9CORY</name>
<keyword evidence="4" id="KW-1185">Reference proteome</keyword>
<dbReference type="Proteomes" id="UP001220064">
    <property type="component" value="Chromosome"/>
</dbReference>
<feature type="region of interest" description="Disordered" evidence="1">
    <location>
        <begin position="26"/>
        <end position="70"/>
    </location>
</feature>